<dbReference type="Gene3D" id="3.30.565.10">
    <property type="entry name" value="Histidine kinase-like ATPase, C-terminal domain"/>
    <property type="match status" value="1"/>
</dbReference>
<evidence type="ECO:0000313" key="18">
    <source>
        <dbReference type="EMBL" id="SUZ89886.1"/>
    </source>
</evidence>
<feature type="domain" description="HAMP" evidence="17">
    <location>
        <begin position="359"/>
        <end position="411"/>
    </location>
</feature>
<dbReference type="Pfam" id="PF00672">
    <property type="entry name" value="HAMP"/>
    <property type="match status" value="1"/>
</dbReference>
<comment type="catalytic activity">
    <reaction evidence="1">
        <text>ATP + protein L-histidine = ADP + protein N-phospho-L-histidine.</text>
        <dbReference type="EC" id="2.7.13.3"/>
    </reaction>
</comment>
<evidence type="ECO:0000259" key="17">
    <source>
        <dbReference type="PROSITE" id="PS50885"/>
    </source>
</evidence>
<dbReference type="CDD" id="cd06225">
    <property type="entry name" value="HAMP"/>
    <property type="match status" value="1"/>
</dbReference>
<dbReference type="InterPro" id="IPR003661">
    <property type="entry name" value="HisK_dim/P_dom"/>
</dbReference>
<evidence type="ECO:0000256" key="6">
    <source>
        <dbReference type="ARBA" id="ARBA00022679"/>
    </source>
</evidence>
<dbReference type="SUPFAM" id="SSF47384">
    <property type="entry name" value="Homodimeric domain of signal transducing histidine kinase"/>
    <property type="match status" value="1"/>
</dbReference>
<keyword evidence="5" id="KW-0597">Phosphoprotein</keyword>
<evidence type="ECO:0000256" key="12">
    <source>
        <dbReference type="ARBA" id="ARBA00023012"/>
    </source>
</evidence>
<dbReference type="PANTHER" id="PTHR43065:SF42">
    <property type="entry name" value="TWO-COMPONENT SENSOR PPRA"/>
    <property type="match status" value="1"/>
</dbReference>
<reference evidence="18" key="1">
    <citation type="submission" date="2018-05" db="EMBL/GenBank/DDBJ databases">
        <authorList>
            <person name="Lanie J.A."/>
            <person name="Ng W.-L."/>
            <person name="Kazmierczak K.M."/>
            <person name="Andrzejewski T.M."/>
            <person name="Davidsen T.M."/>
            <person name="Wayne K.J."/>
            <person name="Tettelin H."/>
            <person name="Glass J.I."/>
            <person name="Rusch D."/>
            <person name="Podicherti R."/>
            <person name="Tsui H.-C.T."/>
            <person name="Winkler M.E."/>
        </authorList>
    </citation>
    <scope>NUCLEOTIDE SEQUENCE</scope>
</reference>
<dbReference type="InterPro" id="IPR003660">
    <property type="entry name" value="HAMP_dom"/>
</dbReference>
<feature type="transmembrane region" description="Helical" evidence="14">
    <location>
        <begin position="87"/>
        <end position="114"/>
    </location>
</feature>
<dbReference type="SUPFAM" id="SSF158472">
    <property type="entry name" value="HAMP domain-like"/>
    <property type="match status" value="1"/>
</dbReference>
<name>A0A381RDL9_9ZZZZ</name>
<dbReference type="Gene3D" id="6.10.340.10">
    <property type="match status" value="1"/>
</dbReference>
<accession>A0A381RDL9</accession>
<gene>
    <name evidence="18" type="ORF">METZ01_LOCUS42740</name>
</gene>
<dbReference type="InterPro" id="IPR035965">
    <property type="entry name" value="PAS-like_dom_sf"/>
</dbReference>
<dbReference type="SMART" id="SM00091">
    <property type="entry name" value="PAS"/>
    <property type="match status" value="1"/>
</dbReference>
<evidence type="ECO:0000256" key="4">
    <source>
        <dbReference type="ARBA" id="ARBA00022475"/>
    </source>
</evidence>
<dbReference type="InterPro" id="IPR000014">
    <property type="entry name" value="PAS"/>
</dbReference>
<dbReference type="Pfam" id="PF00989">
    <property type="entry name" value="PAS"/>
    <property type="match status" value="1"/>
</dbReference>
<evidence type="ECO:0000256" key="3">
    <source>
        <dbReference type="ARBA" id="ARBA00012438"/>
    </source>
</evidence>
<keyword evidence="11 14" id="KW-1133">Transmembrane helix</keyword>
<dbReference type="Gene3D" id="3.30.450.20">
    <property type="entry name" value="PAS domain"/>
    <property type="match status" value="1"/>
</dbReference>
<dbReference type="CDD" id="cd00130">
    <property type="entry name" value="PAS"/>
    <property type="match status" value="1"/>
</dbReference>
<dbReference type="NCBIfam" id="TIGR00229">
    <property type="entry name" value="sensory_box"/>
    <property type="match status" value="1"/>
</dbReference>
<keyword evidence="9" id="KW-0418">Kinase</keyword>
<dbReference type="SMART" id="SM00388">
    <property type="entry name" value="HisKA"/>
    <property type="match status" value="1"/>
</dbReference>
<evidence type="ECO:0000259" key="15">
    <source>
        <dbReference type="PROSITE" id="PS50109"/>
    </source>
</evidence>
<dbReference type="InterPro" id="IPR036097">
    <property type="entry name" value="HisK_dim/P_sf"/>
</dbReference>
<dbReference type="EMBL" id="UINC01001848">
    <property type="protein sequence ID" value="SUZ89886.1"/>
    <property type="molecule type" value="Genomic_DNA"/>
</dbReference>
<dbReference type="PANTHER" id="PTHR43065">
    <property type="entry name" value="SENSOR HISTIDINE KINASE"/>
    <property type="match status" value="1"/>
</dbReference>
<evidence type="ECO:0000256" key="10">
    <source>
        <dbReference type="ARBA" id="ARBA00022840"/>
    </source>
</evidence>
<dbReference type="Pfam" id="PF19312">
    <property type="entry name" value="NtrY_N"/>
    <property type="match status" value="1"/>
</dbReference>
<dbReference type="PIRSF" id="PIRSF037532">
    <property type="entry name" value="STHK_NtrY"/>
    <property type="match status" value="1"/>
</dbReference>
<dbReference type="InterPro" id="IPR045671">
    <property type="entry name" value="NtrY-like_N"/>
</dbReference>
<feature type="domain" description="PAS" evidence="16">
    <location>
        <begin position="430"/>
        <end position="500"/>
    </location>
</feature>
<keyword evidence="12" id="KW-0902">Two-component regulatory system</keyword>
<feature type="transmembrane region" description="Helical" evidence="14">
    <location>
        <begin position="43"/>
        <end position="67"/>
    </location>
</feature>
<dbReference type="InterPro" id="IPR013767">
    <property type="entry name" value="PAS_fold"/>
</dbReference>
<dbReference type="InterPro" id="IPR005467">
    <property type="entry name" value="His_kinase_dom"/>
</dbReference>
<evidence type="ECO:0000256" key="8">
    <source>
        <dbReference type="ARBA" id="ARBA00022741"/>
    </source>
</evidence>
<evidence type="ECO:0000256" key="7">
    <source>
        <dbReference type="ARBA" id="ARBA00022692"/>
    </source>
</evidence>
<dbReference type="SMART" id="SM00304">
    <property type="entry name" value="HAMP"/>
    <property type="match status" value="1"/>
</dbReference>
<evidence type="ECO:0000259" key="16">
    <source>
        <dbReference type="PROSITE" id="PS50112"/>
    </source>
</evidence>
<keyword evidence="4" id="KW-1003">Cell membrane</keyword>
<dbReference type="Gene3D" id="1.10.287.130">
    <property type="match status" value="1"/>
</dbReference>
<keyword evidence="10" id="KW-0067">ATP-binding</keyword>
<dbReference type="SUPFAM" id="SSF55785">
    <property type="entry name" value="PYP-like sensor domain (PAS domain)"/>
    <property type="match status" value="1"/>
</dbReference>
<evidence type="ECO:0000256" key="13">
    <source>
        <dbReference type="ARBA" id="ARBA00023136"/>
    </source>
</evidence>
<evidence type="ECO:0000256" key="9">
    <source>
        <dbReference type="ARBA" id="ARBA00022777"/>
    </source>
</evidence>
<evidence type="ECO:0000256" key="5">
    <source>
        <dbReference type="ARBA" id="ARBA00022553"/>
    </source>
</evidence>
<evidence type="ECO:0000256" key="2">
    <source>
        <dbReference type="ARBA" id="ARBA00004651"/>
    </source>
</evidence>
<dbReference type="SUPFAM" id="SSF55874">
    <property type="entry name" value="ATPase domain of HSP90 chaperone/DNA topoisomerase II/histidine kinase"/>
    <property type="match status" value="1"/>
</dbReference>
<keyword evidence="13 14" id="KW-0472">Membrane</keyword>
<protein>
    <recommendedName>
        <fullName evidence="3">histidine kinase</fullName>
        <ecNumber evidence="3">2.7.13.3</ecNumber>
    </recommendedName>
</protein>
<dbReference type="SMART" id="SM00387">
    <property type="entry name" value="HATPase_c"/>
    <property type="match status" value="1"/>
</dbReference>
<dbReference type="Pfam" id="PF02518">
    <property type="entry name" value="HATPase_c"/>
    <property type="match status" value="1"/>
</dbReference>
<sequence length="772" mass="85111">MSRSLLENNQKKPRNRGFTIVGLIILVAIYIATLIVVQRSRLAFGAVSLQAITALNITLILVMLFVLGRNIIKLYVERRRQKLGSQFSMRVVVTYIGMALVPTVLLFIVASGLIRTAVESWFSTDTEQIVRRAREVSEQSQEGQARELQRVADMISDEIRRGNIGTADSDSREFLRARVLIPRSRQAELEAILVYEGSELLLDPYFDPDGEYATFFQRPTISSTPSAASEETNGVRGRAIEPLPETHPLYVPRAQIAMALQQQPFRLIDGLTEGVRLLRAGVPIYHPNSRNEVTGVLIVARVVADELVAEVSAIEGLYDSFMSGLAEKGPILSNYLLTFLLMTLLIIFSALWVGLYLARGVTVPIQKLAEGTRAVASGDLSYQVEVEAQDELGTLVESFNQMTLDLRAGQKNLRQSRDSLQATNTELDERRRYMEAMLANIATGVISLNAEGEISTFNRAAESILAIEASAAIGRPFENVLSGDSFSDLSSLMARATARRAPLEHELSLDVKGNRLTVAAHCSSLRDSAGAYIGTVVVLDNLTELITAQKRAAWREVARRIAHEIRNPLTPIQLSAQRIARRYQRAAGAEGQFNVIEEGTQTILQEVDTLKGLVSEFSRYARMPPASPVPANLHEIIENGLLACASMHEGITVDRNFAEQIPSINADLDQLKRVFTNLFDNAIAAMEGEGTLQVSTSYDHDLQTTRIEVADTGTGIKPEDKDRLFLPYFSRKRGGTGLGLAIVHQIVADHSGYVRVSDNHPRGTVMTIELPC</sequence>
<evidence type="ECO:0000256" key="14">
    <source>
        <dbReference type="SAM" id="Phobius"/>
    </source>
</evidence>
<feature type="domain" description="Histidine kinase" evidence="15">
    <location>
        <begin position="560"/>
        <end position="772"/>
    </location>
</feature>
<keyword evidence="6" id="KW-0808">Transferase</keyword>
<evidence type="ECO:0000256" key="1">
    <source>
        <dbReference type="ARBA" id="ARBA00000085"/>
    </source>
</evidence>
<dbReference type="AlphaFoldDB" id="A0A381RDL9"/>
<dbReference type="InterPro" id="IPR004358">
    <property type="entry name" value="Sig_transdc_His_kin-like_C"/>
</dbReference>
<feature type="transmembrane region" description="Helical" evidence="14">
    <location>
        <begin position="20"/>
        <end position="37"/>
    </location>
</feature>
<comment type="subcellular location">
    <subcellularLocation>
        <location evidence="2">Cell membrane</location>
        <topology evidence="2">Multi-pass membrane protein</topology>
    </subcellularLocation>
</comment>
<dbReference type="PRINTS" id="PR00344">
    <property type="entry name" value="BCTRLSENSOR"/>
</dbReference>
<dbReference type="GO" id="GO:0005886">
    <property type="term" value="C:plasma membrane"/>
    <property type="evidence" value="ECO:0007669"/>
    <property type="project" value="UniProtKB-SubCell"/>
</dbReference>
<dbReference type="PROSITE" id="PS50885">
    <property type="entry name" value="HAMP"/>
    <property type="match status" value="1"/>
</dbReference>
<dbReference type="InterPro" id="IPR017232">
    <property type="entry name" value="NtrY"/>
</dbReference>
<proteinExistence type="predicted"/>
<dbReference type="InterPro" id="IPR036890">
    <property type="entry name" value="HATPase_C_sf"/>
</dbReference>
<dbReference type="PROSITE" id="PS50109">
    <property type="entry name" value="HIS_KIN"/>
    <property type="match status" value="1"/>
</dbReference>
<dbReference type="PROSITE" id="PS50112">
    <property type="entry name" value="PAS"/>
    <property type="match status" value="1"/>
</dbReference>
<dbReference type="CDD" id="cd00082">
    <property type="entry name" value="HisKA"/>
    <property type="match status" value="1"/>
</dbReference>
<keyword evidence="7 14" id="KW-0812">Transmembrane</keyword>
<dbReference type="GO" id="GO:0000155">
    <property type="term" value="F:phosphorelay sensor kinase activity"/>
    <property type="evidence" value="ECO:0007669"/>
    <property type="project" value="InterPro"/>
</dbReference>
<dbReference type="GO" id="GO:0005524">
    <property type="term" value="F:ATP binding"/>
    <property type="evidence" value="ECO:0007669"/>
    <property type="project" value="UniProtKB-KW"/>
</dbReference>
<organism evidence="18">
    <name type="scientific">marine metagenome</name>
    <dbReference type="NCBI Taxonomy" id="408172"/>
    <lineage>
        <taxon>unclassified sequences</taxon>
        <taxon>metagenomes</taxon>
        <taxon>ecological metagenomes</taxon>
    </lineage>
</organism>
<evidence type="ECO:0000256" key="11">
    <source>
        <dbReference type="ARBA" id="ARBA00022989"/>
    </source>
</evidence>
<dbReference type="InterPro" id="IPR003594">
    <property type="entry name" value="HATPase_dom"/>
</dbReference>
<keyword evidence="8" id="KW-0547">Nucleotide-binding</keyword>
<dbReference type="GO" id="GO:0006355">
    <property type="term" value="P:regulation of DNA-templated transcription"/>
    <property type="evidence" value="ECO:0007669"/>
    <property type="project" value="InterPro"/>
</dbReference>
<feature type="transmembrane region" description="Helical" evidence="14">
    <location>
        <begin position="335"/>
        <end position="358"/>
    </location>
</feature>
<dbReference type="Pfam" id="PF00512">
    <property type="entry name" value="HisKA"/>
    <property type="match status" value="1"/>
</dbReference>
<dbReference type="EC" id="2.7.13.3" evidence="3"/>